<sequence length="94" mass="10677">MSTFLTILLYVLAATILLAFIYTLKSLRLQNRFKRLGPLRGRGLDEIVKFAGQPSHRGRLDTHREVLEWRRVGFHVALLFTDGVCEGVENVPAP</sequence>
<gene>
    <name evidence="2" type="ORF">ACFPOE_03110</name>
</gene>
<dbReference type="Proteomes" id="UP001596037">
    <property type="component" value="Unassembled WGS sequence"/>
</dbReference>
<proteinExistence type="predicted"/>
<accession>A0ABW0N9B7</accession>
<feature type="transmembrane region" description="Helical" evidence="1">
    <location>
        <begin position="6"/>
        <end position="24"/>
    </location>
</feature>
<keyword evidence="3" id="KW-1185">Reference proteome</keyword>
<keyword evidence="1" id="KW-0812">Transmembrane</keyword>
<keyword evidence="1" id="KW-0472">Membrane</keyword>
<organism evidence="2 3">
    <name type="scientific">Caenimonas terrae</name>
    <dbReference type="NCBI Taxonomy" id="696074"/>
    <lineage>
        <taxon>Bacteria</taxon>
        <taxon>Pseudomonadati</taxon>
        <taxon>Pseudomonadota</taxon>
        <taxon>Betaproteobacteria</taxon>
        <taxon>Burkholderiales</taxon>
        <taxon>Comamonadaceae</taxon>
        <taxon>Caenimonas</taxon>
    </lineage>
</organism>
<evidence type="ECO:0000313" key="3">
    <source>
        <dbReference type="Proteomes" id="UP001596037"/>
    </source>
</evidence>
<reference evidence="3" key="1">
    <citation type="journal article" date="2019" name="Int. J. Syst. Evol. Microbiol.">
        <title>The Global Catalogue of Microorganisms (GCM) 10K type strain sequencing project: providing services to taxonomists for standard genome sequencing and annotation.</title>
        <authorList>
            <consortium name="The Broad Institute Genomics Platform"/>
            <consortium name="The Broad Institute Genome Sequencing Center for Infectious Disease"/>
            <person name="Wu L."/>
            <person name="Ma J."/>
        </authorList>
    </citation>
    <scope>NUCLEOTIDE SEQUENCE [LARGE SCALE GENOMIC DNA]</scope>
    <source>
        <strain evidence="3">CCUG 57401</strain>
    </source>
</reference>
<evidence type="ECO:0000313" key="2">
    <source>
        <dbReference type="EMBL" id="MFC5496510.1"/>
    </source>
</evidence>
<evidence type="ECO:0000256" key="1">
    <source>
        <dbReference type="SAM" id="Phobius"/>
    </source>
</evidence>
<name>A0ABW0N9B7_9BURK</name>
<comment type="caution">
    <text evidence="2">The sequence shown here is derived from an EMBL/GenBank/DDBJ whole genome shotgun (WGS) entry which is preliminary data.</text>
</comment>
<protein>
    <submittedName>
        <fullName evidence="2">Uncharacterized protein</fullName>
    </submittedName>
</protein>
<dbReference type="EMBL" id="JBHSMF010000002">
    <property type="protein sequence ID" value="MFC5496510.1"/>
    <property type="molecule type" value="Genomic_DNA"/>
</dbReference>
<dbReference type="RefSeq" id="WP_376848528.1">
    <property type="nucleotide sequence ID" value="NZ_JBHSMF010000002.1"/>
</dbReference>
<keyword evidence="1" id="KW-1133">Transmembrane helix</keyword>